<keyword evidence="1" id="KW-0812">Transmembrane</keyword>
<comment type="caution">
    <text evidence="2">The sequence shown here is derived from an EMBL/GenBank/DDBJ whole genome shotgun (WGS) entry which is preliminary data.</text>
</comment>
<evidence type="ECO:0000313" key="3">
    <source>
        <dbReference type="Proteomes" id="UP000177629"/>
    </source>
</evidence>
<keyword evidence="1" id="KW-1133">Transmembrane helix</keyword>
<gene>
    <name evidence="2" type="ORF">A2806_04695</name>
</gene>
<evidence type="ECO:0000256" key="1">
    <source>
        <dbReference type="SAM" id="Phobius"/>
    </source>
</evidence>
<name>A0A1G2PMJ2_9BACT</name>
<accession>A0A1G2PMJ2</accession>
<reference evidence="2 3" key="1">
    <citation type="journal article" date="2016" name="Nat. Commun.">
        <title>Thousands of microbial genomes shed light on interconnected biogeochemical processes in an aquifer system.</title>
        <authorList>
            <person name="Anantharaman K."/>
            <person name="Brown C.T."/>
            <person name="Hug L.A."/>
            <person name="Sharon I."/>
            <person name="Castelle C.J."/>
            <person name="Probst A.J."/>
            <person name="Thomas B.C."/>
            <person name="Singh A."/>
            <person name="Wilkins M.J."/>
            <person name="Karaoz U."/>
            <person name="Brodie E.L."/>
            <person name="Williams K.H."/>
            <person name="Hubbard S.S."/>
            <person name="Banfield J.F."/>
        </authorList>
    </citation>
    <scope>NUCLEOTIDE SEQUENCE [LARGE SCALE GENOMIC DNA]</scope>
</reference>
<evidence type="ECO:0000313" key="2">
    <source>
        <dbReference type="EMBL" id="OHA48959.1"/>
    </source>
</evidence>
<dbReference type="AlphaFoldDB" id="A0A1G2PMJ2"/>
<proteinExistence type="predicted"/>
<sequence length="579" mass="60678">MLHQSRAGKTLAGQAVLLAIFITFLMFVAAAIGFVALVTVRAQLARQADRSEHAFIAAEAGIEDAIARIINATPIPAAYSLTLGDATADVIVAALGNTRTITSVGSIGDAQRKLEVTIELNTQGISFFYGIQVGDGGLEMHNNSTVVGSVYSDGDIIGSNGAEITGSAIVAGGISETPAVEWATHNADHFFATASSNRDIAQSFTATASDTVPRVSVYLGKVGTPGSNLTVRLTTDNGNKPATSSLASATIDPSFVGSSPSWIDVSFSTLPSVTNGSKYWIVLDYNSNSGTNYWNWRKDTGDGYANNTGKYTSNWSSGSATWTDVGGDLAFRVWIGGTVKKIQDMVINDGQANSYVNTTAQGTACPNVNCPIATPPREELPISEGLIQDWRDAAASGGTCAPPTCNASGDFVLTNGATASLGPIRVPGFFTLDNNAELTVTGTIWVEGPINLSNEAIVRLDQGYGPLSAVILTDDVASISNNVEFYGSGDPASFPMLLSAKNDPSGTVINVDNNSLGVVYYANNGFIEFSNNATAKEATAYGIEMDNNAEIVYDSGLANTQFSAGPSAGWEILRWREVE</sequence>
<dbReference type="STRING" id="1802362.A2806_04695"/>
<dbReference type="EMBL" id="MHSS01000002">
    <property type="protein sequence ID" value="OHA48959.1"/>
    <property type="molecule type" value="Genomic_DNA"/>
</dbReference>
<organism evidence="2 3">
    <name type="scientific">Candidatus Terrybacteria bacterium RIFCSPHIGHO2_01_FULL_48_17</name>
    <dbReference type="NCBI Taxonomy" id="1802362"/>
    <lineage>
        <taxon>Bacteria</taxon>
        <taxon>Candidatus Terryibacteriota</taxon>
    </lineage>
</organism>
<dbReference type="Proteomes" id="UP000177629">
    <property type="component" value="Unassembled WGS sequence"/>
</dbReference>
<keyword evidence="1" id="KW-0472">Membrane</keyword>
<evidence type="ECO:0008006" key="4">
    <source>
        <dbReference type="Google" id="ProtNLM"/>
    </source>
</evidence>
<protein>
    <recommendedName>
        <fullName evidence="4">Type 4 fimbrial biogenesis protein PilX N-terminal domain-containing protein</fullName>
    </recommendedName>
</protein>
<feature type="transmembrane region" description="Helical" evidence="1">
    <location>
        <begin position="15"/>
        <end position="40"/>
    </location>
</feature>